<keyword evidence="3" id="KW-1185">Reference proteome</keyword>
<dbReference type="PANTHER" id="PTHR35535:SF2">
    <property type="entry name" value="DUF306 DOMAIN-CONTAINING PROTEIN"/>
    <property type="match status" value="1"/>
</dbReference>
<evidence type="ECO:0000313" key="3">
    <source>
        <dbReference type="Proteomes" id="UP001596242"/>
    </source>
</evidence>
<evidence type="ECO:0000313" key="2">
    <source>
        <dbReference type="EMBL" id="MFC6054296.1"/>
    </source>
</evidence>
<protein>
    <submittedName>
        <fullName evidence="2">META domain-containing protein</fullName>
    </submittedName>
</protein>
<comment type="caution">
    <text evidence="2">The sequence shown here is derived from an EMBL/GenBank/DDBJ whole genome shotgun (WGS) entry which is preliminary data.</text>
</comment>
<feature type="domain" description="DUF306" evidence="1">
    <location>
        <begin position="148"/>
        <end position="249"/>
    </location>
</feature>
<name>A0ABW1LSY7_9ACTN</name>
<sequence>MTLMAAAALVPLLAACGNERAGAGSASAEAERPVTGIRWSVDSITANGTTLRAPVDAHVTIEDDGRTGGRYACNHFRGETDFDGDRIRFTIGTTLMACDDEPSRTFERTLSRTLGDGALKARVNDGRLTLTAGDGTTVRLSEGGADTPLHGTTWKITSPDAEGRAHLTFDEKEGTVSGSLGCNKVNAGATVRDGHITVGTPITTRMVCEDSLMKAEKRLLRLFDTTLSYRVDRRSMTLTSENGQSVEVFAAT</sequence>
<dbReference type="InterPro" id="IPR005184">
    <property type="entry name" value="DUF306_Meta_HslJ"/>
</dbReference>
<dbReference type="Proteomes" id="UP001596242">
    <property type="component" value="Unassembled WGS sequence"/>
</dbReference>
<accession>A0ABW1LSY7</accession>
<dbReference type="Gene3D" id="2.40.128.270">
    <property type="match status" value="2"/>
</dbReference>
<dbReference type="RefSeq" id="WP_386392613.1">
    <property type="nucleotide sequence ID" value="NZ_JBHSPT010000006.1"/>
</dbReference>
<dbReference type="PANTHER" id="PTHR35535">
    <property type="entry name" value="HEAT SHOCK PROTEIN HSLJ"/>
    <property type="match status" value="1"/>
</dbReference>
<dbReference type="EMBL" id="JBHSPT010000006">
    <property type="protein sequence ID" value="MFC6054296.1"/>
    <property type="molecule type" value="Genomic_DNA"/>
</dbReference>
<dbReference type="Pfam" id="PF03724">
    <property type="entry name" value="META"/>
    <property type="match status" value="2"/>
</dbReference>
<organism evidence="2 3">
    <name type="scientific">Streptomyces pratens</name>
    <dbReference type="NCBI Taxonomy" id="887456"/>
    <lineage>
        <taxon>Bacteria</taxon>
        <taxon>Bacillati</taxon>
        <taxon>Actinomycetota</taxon>
        <taxon>Actinomycetes</taxon>
        <taxon>Kitasatosporales</taxon>
        <taxon>Streptomycetaceae</taxon>
        <taxon>Streptomyces</taxon>
    </lineage>
</organism>
<gene>
    <name evidence="2" type="ORF">ACFP50_02035</name>
</gene>
<dbReference type="InterPro" id="IPR053147">
    <property type="entry name" value="Hsp_HslJ-like"/>
</dbReference>
<dbReference type="InterPro" id="IPR038670">
    <property type="entry name" value="HslJ-like_sf"/>
</dbReference>
<feature type="domain" description="DUF306" evidence="1">
    <location>
        <begin position="33"/>
        <end position="138"/>
    </location>
</feature>
<evidence type="ECO:0000259" key="1">
    <source>
        <dbReference type="Pfam" id="PF03724"/>
    </source>
</evidence>
<reference evidence="3" key="1">
    <citation type="journal article" date="2019" name="Int. J. Syst. Evol. Microbiol.">
        <title>The Global Catalogue of Microorganisms (GCM) 10K type strain sequencing project: providing services to taxonomists for standard genome sequencing and annotation.</title>
        <authorList>
            <consortium name="The Broad Institute Genomics Platform"/>
            <consortium name="The Broad Institute Genome Sequencing Center for Infectious Disease"/>
            <person name="Wu L."/>
            <person name="Ma J."/>
        </authorList>
    </citation>
    <scope>NUCLEOTIDE SEQUENCE [LARGE SCALE GENOMIC DNA]</scope>
    <source>
        <strain evidence="3">JCM 12763</strain>
    </source>
</reference>
<proteinExistence type="predicted"/>